<gene>
    <name evidence="2" type="ORF">BS78_K040900</name>
</gene>
<evidence type="ECO:0000313" key="2">
    <source>
        <dbReference type="EMBL" id="KAJ1257422.1"/>
    </source>
</evidence>
<dbReference type="AlphaFoldDB" id="A0A9W7XF52"/>
<proteinExistence type="predicted"/>
<feature type="compositionally biased region" description="Low complexity" evidence="1">
    <location>
        <begin position="41"/>
        <end position="52"/>
    </location>
</feature>
<keyword evidence="3" id="KW-1185">Reference proteome</keyword>
<dbReference type="Proteomes" id="UP001164776">
    <property type="component" value="Unassembled WGS sequence"/>
</dbReference>
<feature type="compositionally biased region" description="Pro residues" evidence="1">
    <location>
        <begin position="1"/>
        <end position="18"/>
    </location>
</feature>
<feature type="region of interest" description="Disordered" evidence="1">
    <location>
        <begin position="1"/>
        <end position="97"/>
    </location>
</feature>
<sequence length="185" mass="19256">MAPPPPAPAAPRLLPPPLLQHQRPAAPSSMAQPPPLGASEQQQQQAGAQLQLPVDGALHRAPPVSRAMDPVGRRRGSSADRRPGPLPPPLRPMEHEAKRHGVIPARPRHPSCSEAPVPTPAAGLLVLLGHPSISLVLGKCLTKCSNRAAAARHLSVHAQAAASASTKSSVFCLEGEHLLIGSVFP</sequence>
<evidence type="ECO:0000256" key="1">
    <source>
        <dbReference type="SAM" id="MobiDB-lite"/>
    </source>
</evidence>
<feature type="compositionally biased region" description="Low complexity" evidence="1">
    <location>
        <begin position="19"/>
        <end position="31"/>
    </location>
</feature>
<accession>A0A9W7XF52</accession>
<protein>
    <submittedName>
        <fullName evidence="2">Uncharacterized protein</fullName>
    </submittedName>
</protein>
<evidence type="ECO:0000313" key="3">
    <source>
        <dbReference type="Proteomes" id="UP001164776"/>
    </source>
</evidence>
<organism evidence="2 3">
    <name type="scientific">Paspalum vaginatum</name>
    <name type="common">seashore paspalum</name>
    <dbReference type="NCBI Taxonomy" id="158149"/>
    <lineage>
        <taxon>Eukaryota</taxon>
        <taxon>Viridiplantae</taxon>
        <taxon>Streptophyta</taxon>
        <taxon>Embryophyta</taxon>
        <taxon>Tracheophyta</taxon>
        <taxon>Spermatophyta</taxon>
        <taxon>Magnoliopsida</taxon>
        <taxon>Liliopsida</taxon>
        <taxon>Poales</taxon>
        <taxon>Poaceae</taxon>
        <taxon>PACMAD clade</taxon>
        <taxon>Panicoideae</taxon>
        <taxon>Andropogonodae</taxon>
        <taxon>Paspaleae</taxon>
        <taxon>Paspalinae</taxon>
        <taxon>Paspalum</taxon>
    </lineage>
</organism>
<dbReference type="EMBL" id="MU629416">
    <property type="protein sequence ID" value="KAJ1257422.1"/>
    <property type="molecule type" value="Genomic_DNA"/>
</dbReference>
<comment type="caution">
    <text evidence="2">The sequence shown here is derived from an EMBL/GenBank/DDBJ whole genome shotgun (WGS) entry which is preliminary data.</text>
</comment>
<reference evidence="2 3" key="1">
    <citation type="submission" date="2022-10" db="EMBL/GenBank/DDBJ databases">
        <title>WGS assembly of Paspalum vaginatum 540-79.</title>
        <authorList>
            <person name="Sun G."/>
            <person name="Wase N."/>
            <person name="Shu S."/>
            <person name="Jenkins J."/>
            <person name="Zhou B."/>
            <person name="Torres-Rodriguez J."/>
            <person name="Chen C."/>
            <person name="Sandor L."/>
            <person name="Plott C."/>
            <person name="Yoshinga Y."/>
            <person name="Daum C."/>
            <person name="Qi P."/>
            <person name="Barry K."/>
            <person name="Lipzen A."/>
            <person name="Berry L."/>
            <person name="Pedersen C."/>
            <person name="Gottilla T."/>
            <person name="Foltz A."/>
            <person name="Yu H."/>
            <person name="O'Malley R."/>
            <person name="Zhang C."/>
            <person name="Devos K."/>
            <person name="Sigmon B."/>
            <person name="Yu B."/>
            <person name="Obata T."/>
            <person name="Schmutz J."/>
            <person name="Schnable J."/>
        </authorList>
    </citation>
    <scope>NUCLEOTIDE SEQUENCE [LARGE SCALE GENOMIC DNA]</scope>
    <source>
        <strain evidence="3">cv. 540-79</strain>
    </source>
</reference>
<name>A0A9W7XF52_9POAL</name>